<gene>
    <name evidence="2" type="ORF">CSW64_04825</name>
</gene>
<organism evidence="2 3">
    <name type="scientific">Caulobacter mirabilis</name>
    <dbReference type="NCBI Taxonomy" id="69666"/>
    <lineage>
        <taxon>Bacteria</taxon>
        <taxon>Pseudomonadati</taxon>
        <taxon>Pseudomonadota</taxon>
        <taxon>Alphaproteobacteria</taxon>
        <taxon>Caulobacterales</taxon>
        <taxon>Caulobacteraceae</taxon>
        <taxon>Caulobacter</taxon>
    </lineage>
</organism>
<dbReference type="AlphaFoldDB" id="A0A2D2AUW5"/>
<dbReference type="OrthoDB" id="7448322at2"/>
<dbReference type="Proteomes" id="UP000228945">
    <property type="component" value="Chromosome"/>
</dbReference>
<evidence type="ECO:0000256" key="1">
    <source>
        <dbReference type="SAM" id="SignalP"/>
    </source>
</evidence>
<feature type="signal peptide" evidence="1">
    <location>
        <begin position="1"/>
        <end position="20"/>
    </location>
</feature>
<evidence type="ECO:0000313" key="3">
    <source>
        <dbReference type="Proteomes" id="UP000228945"/>
    </source>
</evidence>
<evidence type="ECO:0000313" key="2">
    <source>
        <dbReference type="EMBL" id="ATQ41781.1"/>
    </source>
</evidence>
<reference evidence="2 3" key="1">
    <citation type="submission" date="2017-10" db="EMBL/GenBank/DDBJ databases">
        <title>Genome sequence of Caulobacter mirabilis FWC38.</title>
        <authorList>
            <person name="Fiebig A."/>
            <person name="Crosson S."/>
        </authorList>
    </citation>
    <scope>NUCLEOTIDE SEQUENCE [LARGE SCALE GENOMIC DNA]</scope>
    <source>
        <strain evidence="2 3">FWC 38</strain>
    </source>
</reference>
<proteinExistence type="predicted"/>
<keyword evidence="1" id="KW-0732">Signal</keyword>
<dbReference type="KEGG" id="cmb:CSW64_04825"/>
<dbReference type="EMBL" id="CP024201">
    <property type="protein sequence ID" value="ATQ41781.1"/>
    <property type="molecule type" value="Genomic_DNA"/>
</dbReference>
<name>A0A2D2AUW5_9CAUL</name>
<keyword evidence="3" id="KW-1185">Reference proteome</keyword>
<sequence>MRRIMLFAAIALSMAAPAVAQTDPGGQVAAQQEAMKPLAILDGAWRGPVWTMDRTGKRHDLTQTERVGGFLDGSVKVIEGRGYDAEGKVSFNAFAVISYDPAAKTYSMRSYAGGSKDDFPLTVRPDGFSWELKAGPGVVRYTAVVKDATWVETGEFLMEGQPPRKVLEMSLKRVGGTDWPAAGAVPPK</sequence>
<protein>
    <submittedName>
        <fullName evidence="2">DUF1579 domain-containing protein</fullName>
    </submittedName>
</protein>
<feature type="chain" id="PRO_5013608510" evidence="1">
    <location>
        <begin position="21"/>
        <end position="188"/>
    </location>
</feature>
<accession>A0A2D2AUW5</accession>